<keyword evidence="3" id="KW-1185">Reference proteome</keyword>
<dbReference type="InterPro" id="IPR046703">
    <property type="entry name" value="DUF6776"/>
</dbReference>
<dbReference type="Proteomes" id="UP001379945">
    <property type="component" value="Unassembled WGS sequence"/>
</dbReference>
<comment type="caution">
    <text evidence="2">The sequence shown here is derived from an EMBL/GenBank/DDBJ whole genome shotgun (WGS) entry which is preliminary data.</text>
</comment>
<proteinExistence type="predicted"/>
<feature type="coiled-coil region" evidence="1">
    <location>
        <begin position="57"/>
        <end position="119"/>
    </location>
</feature>
<reference evidence="2 3" key="1">
    <citation type="submission" date="2024-04" db="EMBL/GenBank/DDBJ databases">
        <title>Novel species of the genus Ideonella isolated from streams.</title>
        <authorList>
            <person name="Lu H."/>
        </authorList>
    </citation>
    <scope>NUCLEOTIDE SEQUENCE [LARGE SCALE GENOMIC DNA]</scope>
    <source>
        <strain evidence="2 3">LYT19W</strain>
    </source>
</reference>
<protein>
    <submittedName>
        <fullName evidence="2">DUF6776 family protein</fullName>
    </submittedName>
</protein>
<keyword evidence="1" id="KW-0175">Coiled coil</keyword>
<dbReference type="RefSeq" id="WP_341397003.1">
    <property type="nucleotide sequence ID" value="NZ_JBBUTI010000001.1"/>
</dbReference>
<evidence type="ECO:0000313" key="3">
    <source>
        <dbReference type="Proteomes" id="UP001379945"/>
    </source>
</evidence>
<evidence type="ECO:0000256" key="1">
    <source>
        <dbReference type="SAM" id="Coils"/>
    </source>
</evidence>
<sequence>MRWKLLRRRLSVSAPRMIVRSHLPWPLRWAVAAVAFGFSAALALWAFEFGKDIAGLDRGAKDELSRLRNEAAELRDARDKAQSIANTAESLLKTERVAQERLAAQLRQAESDNLTLKADLGFFERLLPAAGAVEGALVLRGFQIEPDGAGSWKYQLLAMQSGKASGVFNGRYDVTLSGTLDGKPWAMSLPAGMQTLQVKQYARVEGRIAVPASAVVKTAQLKVVDASGAVRASQTTRL</sequence>
<gene>
    <name evidence="2" type="ORF">AACH00_00625</name>
</gene>
<dbReference type="EMBL" id="JBBUTI010000001">
    <property type="protein sequence ID" value="MEK8044843.1"/>
    <property type="molecule type" value="Genomic_DNA"/>
</dbReference>
<name>A0ABU9BZ85_9BURK</name>
<organism evidence="2 3">
    <name type="scientific">Ideonella margarita</name>
    <dbReference type="NCBI Taxonomy" id="2984191"/>
    <lineage>
        <taxon>Bacteria</taxon>
        <taxon>Pseudomonadati</taxon>
        <taxon>Pseudomonadota</taxon>
        <taxon>Betaproteobacteria</taxon>
        <taxon>Burkholderiales</taxon>
        <taxon>Sphaerotilaceae</taxon>
        <taxon>Ideonella</taxon>
    </lineage>
</organism>
<accession>A0ABU9BZ85</accession>
<dbReference type="Pfam" id="PF20567">
    <property type="entry name" value="DUF6776"/>
    <property type="match status" value="1"/>
</dbReference>
<evidence type="ECO:0000313" key="2">
    <source>
        <dbReference type="EMBL" id="MEK8044843.1"/>
    </source>
</evidence>